<gene>
    <name evidence="1" type="ORF">GYMLUDRAFT_179881</name>
</gene>
<keyword evidence="2" id="KW-1185">Reference proteome</keyword>
<sequence length="54" mass="6146">LLQIHLGTVQTMLSVAHSLFQEPSPIESGSQFCHASFNEFLLDPKRFLELFIDL</sequence>
<evidence type="ECO:0000313" key="1">
    <source>
        <dbReference type="EMBL" id="KIK52638.1"/>
    </source>
</evidence>
<dbReference type="Proteomes" id="UP000053593">
    <property type="component" value="Unassembled WGS sequence"/>
</dbReference>
<feature type="non-terminal residue" evidence="1">
    <location>
        <position position="1"/>
    </location>
</feature>
<proteinExistence type="predicted"/>
<dbReference type="HOGENOM" id="CLU_3055962_0_0_1"/>
<reference evidence="1 2" key="1">
    <citation type="submission" date="2014-04" db="EMBL/GenBank/DDBJ databases">
        <title>Evolutionary Origins and Diversification of the Mycorrhizal Mutualists.</title>
        <authorList>
            <consortium name="DOE Joint Genome Institute"/>
            <consortium name="Mycorrhizal Genomics Consortium"/>
            <person name="Kohler A."/>
            <person name="Kuo A."/>
            <person name="Nagy L.G."/>
            <person name="Floudas D."/>
            <person name="Copeland A."/>
            <person name="Barry K.W."/>
            <person name="Cichocki N."/>
            <person name="Veneault-Fourrey C."/>
            <person name="LaButti K."/>
            <person name="Lindquist E.A."/>
            <person name="Lipzen A."/>
            <person name="Lundell T."/>
            <person name="Morin E."/>
            <person name="Murat C."/>
            <person name="Riley R."/>
            <person name="Ohm R."/>
            <person name="Sun H."/>
            <person name="Tunlid A."/>
            <person name="Henrissat B."/>
            <person name="Grigoriev I.V."/>
            <person name="Hibbett D.S."/>
            <person name="Martin F."/>
        </authorList>
    </citation>
    <scope>NUCLEOTIDE SEQUENCE [LARGE SCALE GENOMIC DNA]</scope>
    <source>
        <strain evidence="1 2">FD-317 M1</strain>
    </source>
</reference>
<dbReference type="EMBL" id="KN834839">
    <property type="protein sequence ID" value="KIK52638.1"/>
    <property type="molecule type" value="Genomic_DNA"/>
</dbReference>
<accession>A0A0D0CCK4</accession>
<evidence type="ECO:0000313" key="2">
    <source>
        <dbReference type="Proteomes" id="UP000053593"/>
    </source>
</evidence>
<dbReference type="AlphaFoldDB" id="A0A0D0CCK4"/>
<protein>
    <submittedName>
        <fullName evidence="1">Uncharacterized protein</fullName>
    </submittedName>
</protein>
<organism evidence="1 2">
    <name type="scientific">Collybiopsis luxurians FD-317 M1</name>
    <dbReference type="NCBI Taxonomy" id="944289"/>
    <lineage>
        <taxon>Eukaryota</taxon>
        <taxon>Fungi</taxon>
        <taxon>Dikarya</taxon>
        <taxon>Basidiomycota</taxon>
        <taxon>Agaricomycotina</taxon>
        <taxon>Agaricomycetes</taxon>
        <taxon>Agaricomycetidae</taxon>
        <taxon>Agaricales</taxon>
        <taxon>Marasmiineae</taxon>
        <taxon>Omphalotaceae</taxon>
        <taxon>Collybiopsis</taxon>
        <taxon>Collybiopsis luxurians</taxon>
    </lineage>
</organism>
<name>A0A0D0CCK4_9AGAR</name>